<dbReference type="InterPro" id="IPR036390">
    <property type="entry name" value="WH_DNA-bd_sf"/>
</dbReference>
<dbReference type="PANTHER" id="PTHR34580:SF3">
    <property type="entry name" value="PROTEIN PAFB"/>
    <property type="match status" value="1"/>
</dbReference>
<dbReference type="PROSITE" id="PS51000">
    <property type="entry name" value="HTH_DEOR_2"/>
    <property type="match status" value="1"/>
</dbReference>
<dbReference type="EMBL" id="JACHJP010000003">
    <property type="protein sequence ID" value="MBB4916787.1"/>
    <property type="molecule type" value="Genomic_DNA"/>
</dbReference>
<dbReference type="Gene3D" id="1.10.10.10">
    <property type="entry name" value="Winged helix-like DNA-binding domain superfamily/Winged helix DNA-binding domain"/>
    <property type="match status" value="1"/>
</dbReference>
<dbReference type="GO" id="GO:0003700">
    <property type="term" value="F:DNA-binding transcription factor activity"/>
    <property type="evidence" value="ECO:0007669"/>
    <property type="project" value="InterPro"/>
</dbReference>
<dbReference type="InterPro" id="IPR013196">
    <property type="entry name" value="HTH_11"/>
</dbReference>
<keyword evidence="6" id="KW-1185">Reference proteome</keyword>
<evidence type="ECO:0000256" key="1">
    <source>
        <dbReference type="ARBA" id="ARBA00023015"/>
    </source>
</evidence>
<dbReference type="InterPro" id="IPR026881">
    <property type="entry name" value="WYL_dom"/>
</dbReference>
<organism evidence="5 6">
    <name type="scientific">Streptosporangium saharense</name>
    <dbReference type="NCBI Taxonomy" id="1706840"/>
    <lineage>
        <taxon>Bacteria</taxon>
        <taxon>Bacillati</taxon>
        <taxon>Actinomycetota</taxon>
        <taxon>Actinomycetes</taxon>
        <taxon>Streptosporangiales</taxon>
        <taxon>Streptosporangiaceae</taxon>
        <taxon>Streptosporangium</taxon>
    </lineage>
</organism>
<dbReference type="SUPFAM" id="SSF46785">
    <property type="entry name" value="Winged helix' DNA-binding domain"/>
    <property type="match status" value="1"/>
</dbReference>
<gene>
    <name evidence="5" type="ORF">FHS44_003875</name>
</gene>
<evidence type="ECO:0000313" key="6">
    <source>
        <dbReference type="Proteomes" id="UP000552644"/>
    </source>
</evidence>
<keyword evidence="1" id="KW-0805">Transcription regulation</keyword>
<dbReference type="Pfam" id="PF13280">
    <property type="entry name" value="WYL"/>
    <property type="match status" value="1"/>
</dbReference>
<proteinExistence type="predicted"/>
<evidence type="ECO:0000256" key="2">
    <source>
        <dbReference type="ARBA" id="ARBA00023125"/>
    </source>
</evidence>
<evidence type="ECO:0000313" key="5">
    <source>
        <dbReference type="EMBL" id="MBB4916787.1"/>
    </source>
</evidence>
<accession>A0A7W7QNI7</accession>
<feature type="domain" description="HTH deoR-type" evidence="4">
    <location>
        <begin position="4"/>
        <end position="59"/>
    </location>
</feature>
<dbReference type="Pfam" id="PF25583">
    <property type="entry name" value="WCX"/>
    <property type="match status" value="1"/>
</dbReference>
<evidence type="ECO:0000256" key="3">
    <source>
        <dbReference type="ARBA" id="ARBA00023163"/>
    </source>
</evidence>
<dbReference type="InterPro" id="IPR057727">
    <property type="entry name" value="WCX_dom"/>
</dbReference>
<sequence>MADTTGRTLRLLSLLQARREWPGPELAERLDVSARTLRRDIDRLRELGYPVDATSGPAGGYRLEAGSAMPPLLLDDEEAVAIAVGLRTAADGTVAGIEETSARALAKLEQVLPSRLRRRVNALQTQTVRLDGVLGRPWPTVEPHTLAVLAQACHDRERVRFGYRRRDGTAGRRVVEPYRLVSTGRRWYLVAWDTGRGDWRTFRVDRLDAPLATGVRFAPREPPEGYAERSIIEPLSRHRAVVTLHAPLAVVADRVQAMAHGELEGAGQDRCVLRTGADSLEWLAMTLGLLDVDFTVHEPPELVTYLGRLADRLRVAARAGQRTMSTGPPLRQ</sequence>
<name>A0A7W7QNI7_9ACTN</name>
<dbReference type="Proteomes" id="UP000552644">
    <property type="component" value="Unassembled WGS sequence"/>
</dbReference>
<dbReference type="PIRSF" id="PIRSF016838">
    <property type="entry name" value="PafC"/>
    <property type="match status" value="1"/>
</dbReference>
<dbReference type="PROSITE" id="PS52050">
    <property type="entry name" value="WYL"/>
    <property type="match status" value="1"/>
</dbReference>
<evidence type="ECO:0000259" key="4">
    <source>
        <dbReference type="PROSITE" id="PS51000"/>
    </source>
</evidence>
<dbReference type="PROSITE" id="PS00894">
    <property type="entry name" value="HTH_DEOR_1"/>
    <property type="match status" value="1"/>
</dbReference>
<protein>
    <submittedName>
        <fullName evidence="5">Putative DNA-binding transcriptional regulator YafY</fullName>
    </submittedName>
</protein>
<dbReference type="AlphaFoldDB" id="A0A7W7QNI7"/>
<dbReference type="PANTHER" id="PTHR34580">
    <property type="match status" value="1"/>
</dbReference>
<keyword evidence="2 5" id="KW-0238">DNA-binding</keyword>
<dbReference type="Pfam" id="PF08279">
    <property type="entry name" value="HTH_11"/>
    <property type="match status" value="1"/>
</dbReference>
<comment type="caution">
    <text evidence="5">The sequence shown here is derived from an EMBL/GenBank/DDBJ whole genome shotgun (WGS) entry which is preliminary data.</text>
</comment>
<dbReference type="GO" id="GO:0003677">
    <property type="term" value="F:DNA binding"/>
    <property type="evidence" value="ECO:0007669"/>
    <property type="project" value="UniProtKB-KW"/>
</dbReference>
<reference evidence="5 6" key="1">
    <citation type="submission" date="2020-08" db="EMBL/GenBank/DDBJ databases">
        <title>Genomic Encyclopedia of Type Strains, Phase III (KMG-III): the genomes of soil and plant-associated and newly described type strains.</title>
        <authorList>
            <person name="Whitman W."/>
        </authorList>
    </citation>
    <scope>NUCLEOTIDE SEQUENCE [LARGE SCALE GENOMIC DNA]</scope>
    <source>
        <strain evidence="5 6">CECT 8840</strain>
    </source>
</reference>
<dbReference type="InterPro" id="IPR036388">
    <property type="entry name" value="WH-like_DNA-bd_sf"/>
</dbReference>
<dbReference type="InterPro" id="IPR028349">
    <property type="entry name" value="PafC-like"/>
</dbReference>
<dbReference type="RefSeq" id="WP_184716393.1">
    <property type="nucleotide sequence ID" value="NZ_JACHJP010000003.1"/>
</dbReference>
<dbReference type="InterPro" id="IPR051534">
    <property type="entry name" value="CBASS_pafABC_assoc_protein"/>
</dbReference>
<dbReference type="InterPro" id="IPR018356">
    <property type="entry name" value="Tscrpt_reg_HTH_DeoR_CS"/>
</dbReference>
<keyword evidence="3" id="KW-0804">Transcription</keyword>
<dbReference type="InterPro" id="IPR001034">
    <property type="entry name" value="DeoR_HTH"/>
</dbReference>